<gene>
    <name evidence="1" type="ORF">Q8A67_008170</name>
</gene>
<evidence type="ECO:0000313" key="2">
    <source>
        <dbReference type="Proteomes" id="UP001187343"/>
    </source>
</evidence>
<accession>A0AA88PY41</accession>
<dbReference type="EMBL" id="JAUYZG010000007">
    <property type="protein sequence ID" value="KAK2903457.1"/>
    <property type="molecule type" value="Genomic_DNA"/>
</dbReference>
<evidence type="ECO:0000313" key="1">
    <source>
        <dbReference type="EMBL" id="KAK2903457.1"/>
    </source>
</evidence>
<comment type="caution">
    <text evidence="1">The sequence shown here is derived from an EMBL/GenBank/DDBJ whole genome shotgun (WGS) entry which is preliminary data.</text>
</comment>
<proteinExistence type="predicted"/>
<keyword evidence="2" id="KW-1185">Reference proteome</keyword>
<organism evidence="1 2">
    <name type="scientific">Cirrhinus molitorella</name>
    <name type="common">mud carp</name>
    <dbReference type="NCBI Taxonomy" id="172907"/>
    <lineage>
        <taxon>Eukaryota</taxon>
        <taxon>Metazoa</taxon>
        <taxon>Chordata</taxon>
        <taxon>Craniata</taxon>
        <taxon>Vertebrata</taxon>
        <taxon>Euteleostomi</taxon>
        <taxon>Actinopterygii</taxon>
        <taxon>Neopterygii</taxon>
        <taxon>Teleostei</taxon>
        <taxon>Ostariophysi</taxon>
        <taxon>Cypriniformes</taxon>
        <taxon>Cyprinidae</taxon>
        <taxon>Labeoninae</taxon>
        <taxon>Labeonini</taxon>
        <taxon>Cirrhinus</taxon>
    </lineage>
</organism>
<dbReference type="AlphaFoldDB" id="A0AA88PY41"/>
<dbReference type="Proteomes" id="UP001187343">
    <property type="component" value="Unassembled WGS sequence"/>
</dbReference>
<reference evidence="1" key="1">
    <citation type="submission" date="2023-08" db="EMBL/GenBank/DDBJ databases">
        <title>Chromosome-level Genome Assembly of mud carp (Cirrhinus molitorella).</title>
        <authorList>
            <person name="Liu H."/>
        </authorList>
    </citation>
    <scope>NUCLEOTIDE SEQUENCE</scope>
    <source>
        <strain evidence="1">Prfri</strain>
        <tissue evidence="1">Muscle</tissue>
    </source>
</reference>
<protein>
    <submittedName>
        <fullName evidence="1">Uncharacterized protein</fullName>
    </submittedName>
</protein>
<name>A0AA88PY41_9TELE</name>
<sequence length="75" mass="8263">MATVTENGEGTDTQIIDVSANQCPSVRHLEALDGKISDRLEQIELCTMILNDLLEIQKIVAERGLENTPLRGLDN</sequence>